<keyword evidence="3" id="KW-1185">Reference proteome</keyword>
<accession>A0A1M7M6Y4</accession>
<dbReference type="GO" id="GO:0003677">
    <property type="term" value="F:DNA binding"/>
    <property type="evidence" value="ECO:0007669"/>
    <property type="project" value="InterPro"/>
</dbReference>
<dbReference type="STRING" id="388280.SAMN04488057_104137"/>
<dbReference type="Pfam" id="PF12728">
    <property type="entry name" value="HTH_17"/>
    <property type="match status" value="1"/>
</dbReference>
<reference evidence="2 3" key="1">
    <citation type="submission" date="2016-11" db="EMBL/GenBank/DDBJ databases">
        <authorList>
            <person name="Jaros S."/>
            <person name="Januszkiewicz K."/>
            <person name="Wedrychowicz H."/>
        </authorList>
    </citation>
    <scope>NUCLEOTIDE SEQUENCE [LARGE SCALE GENOMIC DNA]</scope>
    <source>
        <strain evidence="2 3">CGMCC 1.6102</strain>
    </source>
</reference>
<evidence type="ECO:0000313" key="2">
    <source>
        <dbReference type="EMBL" id="SHM86497.1"/>
    </source>
</evidence>
<dbReference type="NCBIfam" id="TIGR01764">
    <property type="entry name" value="excise"/>
    <property type="match status" value="1"/>
</dbReference>
<dbReference type="RefSeq" id="WP_073093951.1">
    <property type="nucleotide sequence ID" value="NZ_FRCY01000004.1"/>
</dbReference>
<dbReference type="InterPro" id="IPR038148">
    <property type="entry name" value="Tn1545/Tn916_Xis"/>
</dbReference>
<proteinExistence type="predicted"/>
<protein>
    <submittedName>
        <fullName evidence="2">Transcriptional regulator, AlpA family</fullName>
    </submittedName>
</protein>
<dbReference type="OrthoDB" id="597977at2"/>
<dbReference type="Gene3D" id="3.90.105.50">
    <property type="match status" value="1"/>
</dbReference>
<organism evidence="2 3">
    <name type="scientific">Cyclobacterium lianum</name>
    <dbReference type="NCBI Taxonomy" id="388280"/>
    <lineage>
        <taxon>Bacteria</taxon>
        <taxon>Pseudomonadati</taxon>
        <taxon>Bacteroidota</taxon>
        <taxon>Cytophagia</taxon>
        <taxon>Cytophagales</taxon>
        <taxon>Cyclobacteriaceae</taxon>
        <taxon>Cyclobacterium</taxon>
    </lineage>
</organism>
<gene>
    <name evidence="2" type="ORF">SAMN04488057_104137</name>
</gene>
<dbReference type="EMBL" id="FRCY01000004">
    <property type="protein sequence ID" value="SHM86497.1"/>
    <property type="molecule type" value="Genomic_DNA"/>
</dbReference>
<evidence type="ECO:0000259" key="1">
    <source>
        <dbReference type="Pfam" id="PF12728"/>
    </source>
</evidence>
<evidence type="ECO:0000313" key="3">
    <source>
        <dbReference type="Proteomes" id="UP000184513"/>
    </source>
</evidence>
<dbReference type="SUPFAM" id="SSF46955">
    <property type="entry name" value="Putative DNA-binding domain"/>
    <property type="match status" value="1"/>
</dbReference>
<sequence length="99" mass="11733">MDEIIERLENLQRLIESQGIYTKEVLNFNEACQYLELSQSHLYKLTSAGSIPHYKPNGKKLYFKRSELESWLLRNRNSTQEEIDQRAADYLIKKGRVKL</sequence>
<name>A0A1M7M6Y4_9BACT</name>
<dbReference type="AlphaFoldDB" id="A0A1M7M6Y4"/>
<dbReference type="InterPro" id="IPR041657">
    <property type="entry name" value="HTH_17"/>
</dbReference>
<feature type="domain" description="Helix-turn-helix" evidence="1">
    <location>
        <begin position="26"/>
        <end position="76"/>
    </location>
</feature>
<dbReference type="InterPro" id="IPR010093">
    <property type="entry name" value="SinI_DNA-bd"/>
</dbReference>
<dbReference type="Proteomes" id="UP000184513">
    <property type="component" value="Unassembled WGS sequence"/>
</dbReference>
<dbReference type="InterPro" id="IPR009061">
    <property type="entry name" value="DNA-bd_dom_put_sf"/>
</dbReference>